<accession>A0A1M6QR50</accession>
<dbReference type="InterPro" id="IPR013785">
    <property type="entry name" value="Aldolase_TIM"/>
</dbReference>
<dbReference type="InterPro" id="IPR036206">
    <property type="entry name" value="ThiamineP_synth_sf"/>
</dbReference>
<reference evidence="3" key="1">
    <citation type="submission" date="2016-11" db="EMBL/GenBank/DDBJ databases">
        <authorList>
            <person name="Varghese N."/>
            <person name="Submissions S."/>
        </authorList>
    </citation>
    <scope>NUCLEOTIDE SEQUENCE [LARGE SCALE GENOMIC DNA]</scope>
    <source>
        <strain evidence="3">DSM 16478</strain>
    </source>
</reference>
<dbReference type="SUPFAM" id="SSF51391">
    <property type="entry name" value="Thiamin phosphate synthase"/>
    <property type="match status" value="1"/>
</dbReference>
<gene>
    <name evidence="2" type="ORF">SAMN04488007_2439</name>
</gene>
<dbReference type="Proteomes" id="UP000184314">
    <property type="component" value="Unassembled WGS sequence"/>
</dbReference>
<dbReference type="STRING" id="228958.SAMN04488007_2439"/>
<evidence type="ECO:0000313" key="2">
    <source>
        <dbReference type="EMBL" id="SHK22588.1"/>
    </source>
</evidence>
<sequence>MIVLIAPENDIPNEIEILHQLFQQGLAYYHLRKPFKDYQEHCDYLNLIDTKYHNRIVVHLFHELINEYDLKGVHFQEQKRIDHIDNPGQYFKSLDMYGKTISSSFHDPEVLEDCEFEFDYHLLSPVFSSISKQGYEGKGFDVNQSEKLIVGMGGITDKTVQQTLKLGFKGIGVLGGVWNMENPVESFIALKKQYEAAWIEEKKTSNRNSMN</sequence>
<evidence type="ECO:0000313" key="3">
    <source>
        <dbReference type="Proteomes" id="UP000184314"/>
    </source>
</evidence>
<name>A0A1M6QR50_9FLAO</name>
<dbReference type="RefSeq" id="WP_073244507.1">
    <property type="nucleotide sequence ID" value="NZ_FQZX01000002.1"/>
</dbReference>
<evidence type="ECO:0000259" key="1">
    <source>
        <dbReference type="Pfam" id="PF02581"/>
    </source>
</evidence>
<protein>
    <submittedName>
        <fullName evidence="2">Thiamine-phosphate pyrophosphorylase</fullName>
    </submittedName>
</protein>
<dbReference type="InterPro" id="IPR022998">
    <property type="entry name" value="ThiamineP_synth_TenI"/>
</dbReference>
<dbReference type="OrthoDB" id="194683at2"/>
<organism evidence="2 3">
    <name type="scientific">Maribacter aquivivus</name>
    <dbReference type="NCBI Taxonomy" id="228958"/>
    <lineage>
        <taxon>Bacteria</taxon>
        <taxon>Pseudomonadati</taxon>
        <taxon>Bacteroidota</taxon>
        <taxon>Flavobacteriia</taxon>
        <taxon>Flavobacteriales</taxon>
        <taxon>Flavobacteriaceae</taxon>
        <taxon>Maribacter</taxon>
    </lineage>
</organism>
<dbReference type="Gene3D" id="3.20.20.70">
    <property type="entry name" value="Aldolase class I"/>
    <property type="match status" value="1"/>
</dbReference>
<dbReference type="GO" id="GO:0009228">
    <property type="term" value="P:thiamine biosynthetic process"/>
    <property type="evidence" value="ECO:0007669"/>
    <property type="project" value="UniProtKB-KW"/>
</dbReference>
<dbReference type="CDD" id="cd00564">
    <property type="entry name" value="TMP_TenI"/>
    <property type="match status" value="1"/>
</dbReference>
<keyword evidence="3" id="KW-1185">Reference proteome</keyword>
<proteinExistence type="predicted"/>
<dbReference type="AlphaFoldDB" id="A0A1M6QR50"/>
<dbReference type="Pfam" id="PF02581">
    <property type="entry name" value="TMP-TENI"/>
    <property type="match status" value="1"/>
</dbReference>
<dbReference type="EMBL" id="FQZX01000002">
    <property type="protein sequence ID" value="SHK22588.1"/>
    <property type="molecule type" value="Genomic_DNA"/>
</dbReference>
<feature type="domain" description="Thiamine phosphate synthase/TenI" evidence="1">
    <location>
        <begin position="3"/>
        <end position="175"/>
    </location>
</feature>